<keyword evidence="1" id="KW-0732">Signal</keyword>
<dbReference type="EMBL" id="QSQU01000018">
    <property type="protein sequence ID" value="RGK61340.1"/>
    <property type="molecule type" value="Genomic_DNA"/>
</dbReference>
<comment type="caution">
    <text evidence="2">The sequence shown here is derived from an EMBL/GenBank/DDBJ whole genome shotgun (WGS) entry which is preliminary data.</text>
</comment>
<name>A0A3E4NE01_9BACE</name>
<dbReference type="Proteomes" id="UP000261210">
    <property type="component" value="Unassembled WGS sequence"/>
</dbReference>
<accession>A0A3E4NE01</accession>
<dbReference type="AlphaFoldDB" id="A0A3E4NE01"/>
<evidence type="ECO:0000256" key="1">
    <source>
        <dbReference type="SAM" id="SignalP"/>
    </source>
</evidence>
<feature type="signal peptide" evidence="1">
    <location>
        <begin position="1"/>
        <end position="20"/>
    </location>
</feature>
<sequence length="303" mass="34519">MMKKCIFTLCLIIVSGFLSAQSVDRKITLKKGKSRHLHANLILQNKLPVRGMIESGVPILVMDSTFVFNHLDDLNISLVESKATLNLAGNKYKCTHITNDTIFVNGLFYKGKTVIANIASKKIDIMYPIHLFGDLNDANSKIMELNISSKYMMPLTRQELELKKSKYKKYPMRNDGYGNMYAIDSELKVASNSKYYYSLEGDFLLDLGNASFLFLLEQHPAYKEFIDNSNIELRQGNDSQGRKMPVKAFLAKKCYMADVPFYDVTIAITPQLPKFTTVGVLGLKFFEEFNVIFDFGEKILYLK</sequence>
<feature type="chain" id="PRO_5017790931" description="Aspartyl protease" evidence="1">
    <location>
        <begin position="21"/>
        <end position="303"/>
    </location>
</feature>
<reference evidence="2 3" key="1">
    <citation type="submission" date="2018-08" db="EMBL/GenBank/DDBJ databases">
        <title>A genome reference for cultivated species of the human gut microbiota.</title>
        <authorList>
            <person name="Zou Y."/>
            <person name="Xue W."/>
            <person name="Luo G."/>
        </authorList>
    </citation>
    <scope>NUCLEOTIDE SEQUENCE [LARGE SCALE GENOMIC DNA]</scope>
    <source>
        <strain evidence="2 3">TF10-34</strain>
    </source>
</reference>
<evidence type="ECO:0000313" key="3">
    <source>
        <dbReference type="Proteomes" id="UP000261210"/>
    </source>
</evidence>
<protein>
    <recommendedName>
        <fullName evidence="4">Aspartyl protease</fullName>
    </recommendedName>
</protein>
<gene>
    <name evidence="2" type="ORF">DXD03_13230</name>
</gene>
<dbReference type="RefSeq" id="WP_117684098.1">
    <property type="nucleotide sequence ID" value="NZ_CP072212.1"/>
</dbReference>
<proteinExistence type="predicted"/>
<organism evidence="2 3">
    <name type="scientific">Bacteroides xylanisolvens</name>
    <dbReference type="NCBI Taxonomy" id="371601"/>
    <lineage>
        <taxon>Bacteria</taxon>
        <taxon>Pseudomonadati</taxon>
        <taxon>Bacteroidota</taxon>
        <taxon>Bacteroidia</taxon>
        <taxon>Bacteroidales</taxon>
        <taxon>Bacteroidaceae</taxon>
        <taxon>Bacteroides</taxon>
    </lineage>
</organism>
<evidence type="ECO:0000313" key="2">
    <source>
        <dbReference type="EMBL" id="RGK61340.1"/>
    </source>
</evidence>
<evidence type="ECO:0008006" key="4">
    <source>
        <dbReference type="Google" id="ProtNLM"/>
    </source>
</evidence>